<organism evidence="2 3">
    <name type="scientific">Nostoc linckia FACHB-391</name>
    <dbReference type="NCBI Taxonomy" id="2692906"/>
    <lineage>
        <taxon>Bacteria</taxon>
        <taxon>Bacillati</taxon>
        <taxon>Cyanobacteriota</taxon>
        <taxon>Cyanophyceae</taxon>
        <taxon>Nostocales</taxon>
        <taxon>Nostocaceae</taxon>
        <taxon>Nostoc</taxon>
    </lineage>
</organism>
<comment type="caution">
    <text evidence="2">The sequence shown here is derived from an EMBL/GenBank/DDBJ whole genome shotgun (WGS) entry which is preliminary data.</text>
</comment>
<dbReference type="RefSeq" id="WP_190971615.1">
    <property type="nucleotide sequence ID" value="NZ_JACJTE010000170.1"/>
</dbReference>
<keyword evidence="1" id="KW-1133">Transmembrane helix</keyword>
<gene>
    <name evidence="2" type="ORF">H6G95_38100</name>
</gene>
<keyword evidence="3" id="KW-1185">Reference proteome</keyword>
<feature type="transmembrane region" description="Helical" evidence="1">
    <location>
        <begin position="154"/>
        <end position="174"/>
    </location>
</feature>
<evidence type="ECO:0000313" key="2">
    <source>
        <dbReference type="EMBL" id="MBD2566249.1"/>
    </source>
</evidence>
<proteinExistence type="predicted"/>
<feature type="transmembrane region" description="Helical" evidence="1">
    <location>
        <begin position="97"/>
        <end position="116"/>
    </location>
</feature>
<dbReference type="Proteomes" id="UP000604661">
    <property type="component" value="Unassembled WGS sequence"/>
</dbReference>
<feature type="transmembrane region" description="Helical" evidence="1">
    <location>
        <begin position="63"/>
        <end position="85"/>
    </location>
</feature>
<evidence type="ECO:0000313" key="3">
    <source>
        <dbReference type="Proteomes" id="UP000604661"/>
    </source>
</evidence>
<keyword evidence="1" id="KW-0812">Transmembrane</keyword>
<accession>A0ABR8F920</accession>
<name>A0ABR8F920_NOSLI</name>
<dbReference type="EMBL" id="JACJTE010000170">
    <property type="protein sequence ID" value="MBD2566249.1"/>
    <property type="molecule type" value="Genomic_DNA"/>
</dbReference>
<keyword evidence="1" id="KW-0472">Membrane</keyword>
<reference evidence="2 3" key="1">
    <citation type="journal article" date="2020" name="ISME J.">
        <title>Comparative genomics reveals insights into cyanobacterial evolution and habitat adaptation.</title>
        <authorList>
            <person name="Chen M.Y."/>
            <person name="Teng W.K."/>
            <person name="Zhao L."/>
            <person name="Hu C.X."/>
            <person name="Zhou Y.K."/>
            <person name="Han B.P."/>
            <person name="Song L.R."/>
            <person name="Shu W.S."/>
        </authorList>
    </citation>
    <scope>NUCLEOTIDE SEQUENCE [LARGE SCALE GENOMIC DNA]</scope>
    <source>
        <strain evidence="2 3">FACHB-391</strain>
    </source>
</reference>
<feature type="transmembrane region" description="Helical" evidence="1">
    <location>
        <begin position="122"/>
        <end position="142"/>
    </location>
</feature>
<protein>
    <submittedName>
        <fullName evidence="2">Uncharacterized protein</fullName>
    </submittedName>
</protein>
<sequence length="179" mass="20253">MDYFDGSYIKYYLFKYLLISKVNLEMFAIYIVWIKLVFSFSCYVMLGWLFAWTAVWDEALQQGSAFTLSRVTLIFLTLTLTRSFAWKIFGVISWAKTLGWCYILSHGVTGILLLAFSGGITLYVVLLVVLSIAWAGAFSSVAVKNQLLPFFSQLHTVLILRLTLIFGLGLGMLARLSNP</sequence>
<feature type="transmembrane region" description="Helical" evidence="1">
    <location>
        <begin position="27"/>
        <end position="51"/>
    </location>
</feature>
<evidence type="ECO:0000256" key="1">
    <source>
        <dbReference type="SAM" id="Phobius"/>
    </source>
</evidence>